<dbReference type="InterPro" id="IPR050117">
    <property type="entry name" value="MAPK"/>
</dbReference>
<dbReference type="InterPro" id="IPR000719">
    <property type="entry name" value="Prot_kinase_dom"/>
</dbReference>
<evidence type="ECO:0000256" key="4">
    <source>
        <dbReference type="ARBA" id="ARBA00022777"/>
    </source>
</evidence>
<name>A0AAD2DG82_9LAMI</name>
<feature type="domain" description="Protein kinase" evidence="7">
    <location>
        <begin position="1"/>
        <end position="192"/>
    </location>
</feature>
<dbReference type="AlphaFoldDB" id="A0AAD2DG82"/>
<reference evidence="8" key="1">
    <citation type="submission" date="2023-05" db="EMBL/GenBank/DDBJ databases">
        <authorList>
            <person name="Huff M."/>
        </authorList>
    </citation>
    <scope>NUCLEOTIDE SEQUENCE</scope>
</reference>
<feature type="region of interest" description="Disordered" evidence="6">
    <location>
        <begin position="291"/>
        <end position="340"/>
    </location>
</feature>
<dbReference type="PROSITE" id="PS50011">
    <property type="entry name" value="PROTEIN_KINASE_DOM"/>
    <property type="match status" value="1"/>
</dbReference>
<dbReference type="SUPFAM" id="SSF56112">
    <property type="entry name" value="Protein kinase-like (PK-like)"/>
    <property type="match status" value="1"/>
</dbReference>
<keyword evidence="1" id="KW-0723">Serine/threonine-protein kinase</keyword>
<keyword evidence="9" id="KW-1185">Reference proteome</keyword>
<gene>
    <name evidence="8" type="ORF">FPE_LOCUS155</name>
</gene>
<keyword evidence="5" id="KW-0067">ATP-binding</keyword>
<organism evidence="8 9">
    <name type="scientific">Fraxinus pennsylvanica</name>
    <dbReference type="NCBI Taxonomy" id="56036"/>
    <lineage>
        <taxon>Eukaryota</taxon>
        <taxon>Viridiplantae</taxon>
        <taxon>Streptophyta</taxon>
        <taxon>Embryophyta</taxon>
        <taxon>Tracheophyta</taxon>
        <taxon>Spermatophyta</taxon>
        <taxon>Magnoliopsida</taxon>
        <taxon>eudicotyledons</taxon>
        <taxon>Gunneridae</taxon>
        <taxon>Pentapetalae</taxon>
        <taxon>asterids</taxon>
        <taxon>lamiids</taxon>
        <taxon>Lamiales</taxon>
        <taxon>Oleaceae</taxon>
        <taxon>Oleeae</taxon>
        <taxon>Fraxinus</taxon>
    </lineage>
</organism>
<accession>A0AAD2DG82</accession>
<evidence type="ECO:0000313" key="9">
    <source>
        <dbReference type="Proteomes" id="UP000834106"/>
    </source>
</evidence>
<dbReference type="EMBL" id="OU503036">
    <property type="protein sequence ID" value="CAI9752724.1"/>
    <property type="molecule type" value="Genomic_DNA"/>
</dbReference>
<dbReference type="FunFam" id="1.10.510.10:FF:000624">
    <property type="entry name" value="Mitogen-activated protein kinase"/>
    <property type="match status" value="1"/>
</dbReference>
<sequence length="388" mass="44526">MDTDFHQIIRSNQNLSEEHSRYFLYQILRGLKYIHSANVIHRGLKPSNLLLNANCNLKICDFGLARPTAENEFRYRAPELLLNSSEYTAAIDVWSVGCIFMELMNRKPFLAGNDHVHQMHLLIELLGIPTDADLEFNRNEDAIKYIRQLPRQPLAKIFLHVNPLAIDLIDEMLTINPRKRITGGREICRTLFKKESMAGSCSKENANDSDNDGDCSFSGSSKTFNPEKTVQEKKSWLNYELIGKEVSKVKITVDKEKVKWLKASRDYSFLSSDNDKSMINPNPWMVKNVSKSRASIAKKKPEESRKAKATPKPQVLSSKPWSKESDRFKNSGQSNLEGRVLKRKQVIYDSEDDDGNVDDINVDSDIRKEESWSAKIARKEDVQERKRS</sequence>
<dbReference type="Gene3D" id="1.10.510.10">
    <property type="entry name" value="Transferase(Phosphotransferase) domain 1"/>
    <property type="match status" value="1"/>
</dbReference>
<keyword evidence="3" id="KW-0547">Nucleotide-binding</keyword>
<dbReference type="GO" id="GO:0005524">
    <property type="term" value="F:ATP binding"/>
    <property type="evidence" value="ECO:0007669"/>
    <property type="project" value="UniProtKB-KW"/>
</dbReference>
<feature type="region of interest" description="Disordered" evidence="6">
    <location>
        <begin position="200"/>
        <end position="226"/>
    </location>
</feature>
<dbReference type="Pfam" id="PF00069">
    <property type="entry name" value="Pkinase"/>
    <property type="match status" value="1"/>
</dbReference>
<evidence type="ECO:0000256" key="6">
    <source>
        <dbReference type="SAM" id="MobiDB-lite"/>
    </source>
</evidence>
<dbReference type="PANTHER" id="PTHR24055">
    <property type="entry name" value="MITOGEN-ACTIVATED PROTEIN KINASE"/>
    <property type="match status" value="1"/>
</dbReference>
<evidence type="ECO:0000259" key="7">
    <source>
        <dbReference type="PROSITE" id="PS50011"/>
    </source>
</evidence>
<evidence type="ECO:0000256" key="5">
    <source>
        <dbReference type="ARBA" id="ARBA00022840"/>
    </source>
</evidence>
<evidence type="ECO:0000256" key="3">
    <source>
        <dbReference type="ARBA" id="ARBA00022741"/>
    </source>
</evidence>
<dbReference type="GO" id="GO:0004674">
    <property type="term" value="F:protein serine/threonine kinase activity"/>
    <property type="evidence" value="ECO:0007669"/>
    <property type="project" value="UniProtKB-KW"/>
</dbReference>
<evidence type="ECO:0000256" key="2">
    <source>
        <dbReference type="ARBA" id="ARBA00022679"/>
    </source>
</evidence>
<protein>
    <recommendedName>
        <fullName evidence="7">Protein kinase domain-containing protein</fullName>
    </recommendedName>
</protein>
<evidence type="ECO:0000313" key="8">
    <source>
        <dbReference type="EMBL" id="CAI9752724.1"/>
    </source>
</evidence>
<keyword evidence="2" id="KW-0808">Transferase</keyword>
<dbReference type="Proteomes" id="UP000834106">
    <property type="component" value="Chromosome 1"/>
</dbReference>
<dbReference type="InterPro" id="IPR011009">
    <property type="entry name" value="Kinase-like_dom_sf"/>
</dbReference>
<proteinExistence type="predicted"/>
<evidence type="ECO:0000256" key="1">
    <source>
        <dbReference type="ARBA" id="ARBA00022527"/>
    </source>
</evidence>
<feature type="compositionally biased region" description="Polar residues" evidence="6">
    <location>
        <begin position="217"/>
        <end position="226"/>
    </location>
</feature>
<keyword evidence="4" id="KW-0418">Kinase</keyword>